<dbReference type="SUPFAM" id="SSF144232">
    <property type="entry name" value="HIT/MYND zinc finger-like"/>
    <property type="match status" value="1"/>
</dbReference>
<proteinExistence type="predicted"/>
<dbReference type="PROSITE" id="PS50865">
    <property type="entry name" value="ZF_MYND_2"/>
    <property type="match status" value="1"/>
</dbReference>
<sequence length="499" mass="55061">MSCVPVVDDGHESCANCGKQGSDTVVLKNCTACRLVKYCGVDCQRAHRKQHKKACKQRAAELKDEQLYSQGHERPEGEFCPICTLPIPLPMDDHSIFNTCCSKQICDGCNMAAKKRGLLDCPFCRTRYPDNYADTLAMIQARVSKKDPEAIFHLGVKFVHGQLGLQKDTRKAVELWTEAAELGSIEALNSLGAKMGNNDSLETIKKMFMNGLATDEQYAQALKGYQEALEEMKSHARDEAKRLRDEGGSLVPHEISSSLTLTHVVTDRVRGSVTHTITLTPQRPLNPLKQTHHSGLDRVQGLATWIAKPGTGRLAWTGTACLVTVVDVVLSHVAVDRDGLVGLGATKIATLLEYELGGRRCEIINLSARPELNGKTCVAAEYLPASNQYKVTLEMKCREVLVLGPDNLKRRDYTPQDCGYYIEVKNGRTVRHSFDSSEDCKAFVAALNKGESQPVVTEEAEARVEQAMAELLAKPGLNATRDNQFKKTKMKEGGKKKKK</sequence>
<evidence type="ECO:0000256" key="5">
    <source>
        <dbReference type="SAM" id="MobiDB-lite"/>
    </source>
</evidence>
<dbReference type="InterPro" id="IPR002893">
    <property type="entry name" value="Znf_MYND"/>
</dbReference>
<keyword evidence="3" id="KW-0862">Zinc</keyword>
<dbReference type="GO" id="GO:0008270">
    <property type="term" value="F:zinc ion binding"/>
    <property type="evidence" value="ECO:0007669"/>
    <property type="project" value="UniProtKB-KW"/>
</dbReference>
<keyword evidence="1" id="KW-0479">Metal-binding</keyword>
<gene>
    <name evidence="7" type="ORF">THAOC_00587</name>
</gene>
<feature type="compositionally biased region" description="Basic residues" evidence="5">
    <location>
        <begin position="486"/>
        <end position="499"/>
    </location>
</feature>
<dbReference type="Gene3D" id="1.25.40.10">
    <property type="entry name" value="Tetratricopeptide repeat domain"/>
    <property type="match status" value="1"/>
</dbReference>
<reference evidence="7 8" key="1">
    <citation type="journal article" date="2012" name="Genome Biol.">
        <title>Genome and low-iron response of an oceanic diatom adapted to chronic iron limitation.</title>
        <authorList>
            <person name="Lommer M."/>
            <person name="Specht M."/>
            <person name="Roy A.S."/>
            <person name="Kraemer L."/>
            <person name="Andreson R."/>
            <person name="Gutowska M.A."/>
            <person name="Wolf J."/>
            <person name="Bergner S.V."/>
            <person name="Schilhabel M.B."/>
            <person name="Klostermeier U.C."/>
            <person name="Beiko R.G."/>
            <person name="Rosenstiel P."/>
            <person name="Hippler M."/>
            <person name="Laroche J."/>
        </authorList>
    </citation>
    <scope>NUCLEOTIDE SEQUENCE [LARGE SCALE GENOMIC DNA]</scope>
    <source>
        <strain evidence="7 8">CCMP1005</strain>
    </source>
</reference>
<organism evidence="7 8">
    <name type="scientific">Thalassiosira oceanica</name>
    <name type="common">Marine diatom</name>
    <dbReference type="NCBI Taxonomy" id="159749"/>
    <lineage>
        <taxon>Eukaryota</taxon>
        <taxon>Sar</taxon>
        <taxon>Stramenopiles</taxon>
        <taxon>Ochrophyta</taxon>
        <taxon>Bacillariophyta</taxon>
        <taxon>Coscinodiscophyceae</taxon>
        <taxon>Thalassiosirophycidae</taxon>
        <taxon>Thalassiosirales</taxon>
        <taxon>Thalassiosiraceae</taxon>
        <taxon>Thalassiosira</taxon>
    </lineage>
</organism>
<comment type="caution">
    <text evidence="7">The sequence shown here is derived from an EMBL/GenBank/DDBJ whole genome shotgun (WGS) entry which is preliminary data.</text>
</comment>
<feature type="domain" description="MYND-type" evidence="6">
    <location>
        <begin position="14"/>
        <end position="55"/>
    </location>
</feature>
<dbReference type="SMART" id="SM00671">
    <property type="entry name" value="SEL1"/>
    <property type="match status" value="1"/>
</dbReference>
<dbReference type="SUPFAM" id="SSF81901">
    <property type="entry name" value="HCP-like"/>
    <property type="match status" value="1"/>
</dbReference>
<dbReference type="SUPFAM" id="SSF57850">
    <property type="entry name" value="RING/U-box"/>
    <property type="match status" value="1"/>
</dbReference>
<evidence type="ECO:0000313" key="8">
    <source>
        <dbReference type="Proteomes" id="UP000266841"/>
    </source>
</evidence>
<evidence type="ECO:0000313" key="7">
    <source>
        <dbReference type="EMBL" id="EJK77574.1"/>
    </source>
</evidence>
<dbReference type="Gene3D" id="6.10.140.2220">
    <property type="match status" value="1"/>
</dbReference>
<dbReference type="AlphaFoldDB" id="K0TK30"/>
<dbReference type="Pfam" id="PF01753">
    <property type="entry name" value="zf-MYND"/>
    <property type="match status" value="1"/>
</dbReference>
<dbReference type="OrthoDB" id="193263at2759"/>
<feature type="region of interest" description="Disordered" evidence="5">
    <location>
        <begin position="475"/>
        <end position="499"/>
    </location>
</feature>
<dbReference type="EMBL" id="AGNL01000691">
    <property type="protein sequence ID" value="EJK77574.1"/>
    <property type="molecule type" value="Genomic_DNA"/>
</dbReference>
<evidence type="ECO:0000256" key="2">
    <source>
        <dbReference type="ARBA" id="ARBA00022771"/>
    </source>
</evidence>
<dbReference type="eggNOG" id="ENOG502SC8I">
    <property type="taxonomic scope" value="Eukaryota"/>
</dbReference>
<name>K0TK30_THAOC</name>
<keyword evidence="2 4" id="KW-0863">Zinc-finger</keyword>
<evidence type="ECO:0000259" key="6">
    <source>
        <dbReference type="PROSITE" id="PS50865"/>
    </source>
</evidence>
<dbReference type="InterPro" id="IPR006597">
    <property type="entry name" value="Sel1-like"/>
</dbReference>
<dbReference type="InterPro" id="IPR011990">
    <property type="entry name" value="TPR-like_helical_dom_sf"/>
</dbReference>
<evidence type="ECO:0000256" key="4">
    <source>
        <dbReference type="PROSITE-ProRule" id="PRU00134"/>
    </source>
</evidence>
<keyword evidence="8" id="KW-1185">Reference proteome</keyword>
<evidence type="ECO:0000256" key="1">
    <source>
        <dbReference type="ARBA" id="ARBA00022723"/>
    </source>
</evidence>
<evidence type="ECO:0000256" key="3">
    <source>
        <dbReference type="ARBA" id="ARBA00022833"/>
    </source>
</evidence>
<dbReference type="Proteomes" id="UP000266841">
    <property type="component" value="Unassembled WGS sequence"/>
</dbReference>
<protein>
    <recommendedName>
        <fullName evidence="6">MYND-type domain-containing protein</fullName>
    </recommendedName>
</protein>
<accession>K0TK30</accession>